<proteinExistence type="predicted"/>
<organism evidence="2 3">
    <name type="scientific">Plesiocystis pacifica SIR-1</name>
    <dbReference type="NCBI Taxonomy" id="391625"/>
    <lineage>
        <taxon>Bacteria</taxon>
        <taxon>Pseudomonadati</taxon>
        <taxon>Myxococcota</taxon>
        <taxon>Polyangia</taxon>
        <taxon>Nannocystales</taxon>
        <taxon>Nannocystaceae</taxon>
        <taxon>Plesiocystis</taxon>
    </lineage>
</organism>
<dbReference type="Proteomes" id="UP000005801">
    <property type="component" value="Unassembled WGS sequence"/>
</dbReference>
<feature type="chain" id="PRO_5002697818" description="Lipoprotein" evidence="1">
    <location>
        <begin position="22"/>
        <end position="182"/>
    </location>
</feature>
<gene>
    <name evidence="2" type="ORF">PPSIR1_10420</name>
</gene>
<keyword evidence="1" id="KW-0732">Signal</keyword>
<name>A6GI55_9BACT</name>
<protein>
    <recommendedName>
        <fullName evidence="4">Lipoprotein</fullName>
    </recommendedName>
</protein>
<sequence>MKLTTITKLAGVGALSLVALAGCKPQQQTNQDLLSEYSGSKYSEDMVATDYEEVEDQGDAIDPRTLAALEDTIRTVYVSDFEKCLENEMSRLENRWVAGEFAVEFTIETSGMVSAAKMLNEDIQERRTLNDEGKYVSEGGAEPRKAKEFGACVEEKIYKWEFDPPPEATYTHTYNGQVGEAW</sequence>
<evidence type="ECO:0000313" key="2">
    <source>
        <dbReference type="EMBL" id="EDM74442.1"/>
    </source>
</evidence>
<dbReference type="AlphaFoldDB" id="A6GI55"/>
<dbReference type="PROSITE" id="PS51257">
    <property type="entry name" value="PROKAR_LIPOPROTEIN"/>
    <property type="match status" value="1"/>
</dbReference>
<reference evidence="2 3" key="1">
    <citation type="submission" date="2007-06" db="EMBL/GenBank/DDBJ databases">
        <authorList>
            <person name="Shimkets L."/>
            <person name="Ferriera S."/>
            <person name="Johnson J."/>
            <person name="Kravitz S."/>
            <person name="Beeson K."/>
            <person name="Sutton G."/>
            <person name="Rogers Y.-H."/>
            <person name="Friedman R."/>
            <person name="Frazier M."/>
            <person name="Venter J.C."/>
        </authorList>
    </citation>
    <scope>NUCLEOTIDE SEQUENCE [LARGE SCALE GENOMIC DNA]</scope>
    <source>
        <strain evidence="2 3">SIR-1</strain>
    </source>
</reference>
<evidence type="ECO:0000256" key="1">
    <source>
        <dbReference type="SAM" id="SignalP"/>
    </source>
</evidence>
<dbReference type="STRING" id="391625.PPSIR1_10420"/>
<dbReference type="RefSeq" id="WP_006976391.1">
    <property type="nucleotide sequence ID" value="NZ_ABCS01000130.1"/>
</dbReference>
<comment type="caution">
    <text evidence="2">The sequence shown here is derived from an EMBL/GenBank/DDBJ whole genome shotgun (WGS) entry which is preliminary data.</text>
</comment>
<accession>A6GI55</accession>
<dbReference type="OrthoDB" id="5510130at2"/>
<evidence type="ECO:0008006" key="4">
    <source>
        <dbReference type="Google" id="ProtNLM"/>
    </source>
</evidence>
<feature type="signal peptide" evidence="1">
    <location>
        <begin position="1"/>
        <end position="21"/>
    </location>
</feature>
<dbReference type="EMBL" id="ABCS01000130">
    <property type="protein sequence ID" value="EDM74442.1"/>
    <property type="molecule type" value="Genomic_DNA"/>
</dbReference>
<evidence type="ECO:0000313" key="3">
    <source>
        <dbReference type="Proteomes" id="UP000005801"/>
    </source>
</evidence>
<keyword evidence="3" id="KW-1185">Reference proteome</keyword>